<dbReference type="SUPFAM" id="SSF48371">
    <property type="entry name" value="ARM repeat"/>
    <property type="match status" value="1"/>
</dbReference>
<evidence type="ECO:0000313" key="16">
    <source>
        <dbReference type="Proteomes" id="UP000295741"/>
    </source>
</evidence>
<dbReference type="GO" id="GO:0016020">
    <property type="term" value="C:membrane"/>
    <property type="evidence" value="ECO:0007669"/>
    <property type="project" value="TreeGrafter"/>
</dbReference>
<comment type="similarity">
    <text evidence="3">Belongs to the peptidase M1 family.</text>
</comment>
<keyword evidence="7" id="KW-0645">Protease</keyword>
<dbReference type="CDD" id="cd09603">
    <property type="entry name" value="M1_APN_like"/>
    <property type="match status" value="1"/>
</dbReference>
<dbReference type="InterPro" id="IPR011989">
    <property type="entry name" value="ARM-like"/>
</dbReference>
<dbReference type="Gene3D" id="2.60.40.1730">
    <property type="entry name" value="tricorn interacting facor f3 domain"/>
    <property type="match status" value="1"/>
</dbReference>
<keyword evidence="12" id="KW-0732">Signal</keyword>
<evidence type="ECO:0000256" key="6">
    <source>
        <dbReference type="ARBA" id="ARBA00022438"/>
    </source>
</evidence>
<dbReference type="InterPro" id="IPR016024">
    <property type="entry name" value="ARM-type_fold"/>
</dbReference>
<dbReference type="GO" id="GO:0005737">
    <property type="term" value="C:cytoplasm"/>
    <property type="evidence" value="ECO:0007669"/>
    <property type="project" value="TreeGrafter"/>
</dbReference>
<dbReference type="GO" id="GO:0005615">
    <property type="term" value="C:extracellular space"/>
    <property type="evidence" value="ECO:0007669"/>
    <property type="project" value="TreeGrafter"/>
</dbReference>
<evidence type="ECO:0000256" key="1">
    <source>
        <dbReference type="ARBA" id="ARBA00000098"/>
    </source>
</evidence>
<evidence type="ECO:0000256" key="7">
    <source>
        <dbReference type="ARBA" id="ARBA00022670"/>
    </source>
</evidence>
<evidence type="ECO:0000256" key="12">
    <source>
        <dbReference type="SAM" id="SignalP"/>
    </source>
</evidence>
<dbReference type="InterPro" id="IPR001930">
    <property type="entry name" value="Peptidase_M1"/>
</dbReference>
<dbReference type="PRINTS" id="PR00756">
    <property type="entry name" value="ALADIPTASE"/>
</dbReference>
<dbReference type="GO" id="GO:0043171">
    <property type="term" value="P:peptide catabolic process"/>
    <property type="evidence" value="ECO:0007669"/>
    <property type="project" value="TreeGrafter"/>
</dbReference>
<dbReference type="GO" id="GO:0008270">
    <property type="term" value="F:zinc ion binding"/>
    <property type="evidence" value="ECO:0007669"/>
    <property type="project" value="InterPro"/>
</dbReference>
<dbReference type="SUPFAM" id="SSF55486">
    <property type="entry name" value="Metalloproteases ('zincins'), catalytic domain"/>
    <property type="match status" value="1"/>
</dbReference>
<proteinExistence type="inferred from homology"/>
<dbReference type="Gene3D" id="1.25.10.10">
    <property type="entry name" value="Leucine-rich Repeat Variant"/>
    <property type="match status" value="1"/>
</dbReference>
<evidence type="ECO:0000256" key="3">
    <source>
        <dbReference type="ARBA" id="ARBA00010136"/>
    </source>
</evidence>
<reference evidence="15 16" key="1">
    <citation type="submission" date="2019-03" db="EMBL/GenBank/DDBJ databases">
        <title>Genomic Encyclopedia of Archaeal and Bacterial Type Strains, Phase II (KMG-II): from individual species to whole genera.</title>
        <authorList>
            <person name="Goeker M."/>
        </authorList>
    </citation>
    <scope>NUCLEOTIDE SEQUENCE [LARGE SCALE GENOMIC DNA]</scope>
    <source>
        <strain evidence="15 16">DSM 28323</strain>
    </source>
</reference>
<keyword evidence="16" id="KW-1185">Reference proteome</keyword>
<keyword evidence="10" id="KW-0862">Zinc</keyword>
<feature type="domain" description="Aminopeptidase N-like N-terminal" evidence="14">
    <location>
        <begin position="41"/>
        <end position="230"/>
    </location>
</feature>
<keyword evidence="9" id="KW-0378">Hydrolase</keyword>
<gene>
    <name evidence="15" type="ORF">BC659_0628</name>
</gene>
<dbReference type="Proteomes" id="UP000295741">
    <property type="component" value="Unassembled WGS sequence"/>
</dbReference>
<dbReference type="GO" id="GO:0006508">
    <property type="term" value="P:proteolysis"/>
    <property type="evidence" value="ECO:0007669"/>
    <property type="project" value="UniProtKB-KW"/>
</dbReference>
<evidence type="ECO:0000256" key="10">
    <source>
        <dbReference type="ARBA" id="ARBA00022833"/>
    </source>
</evidence>
<evidence type="ECO:0000313" key="15">
    <source>
        <dbReference type="EMBL" id="TDO28557.1"/>
    </source>
</evidence>
<accession>A0A4R6J160</accession>
<evidence type="ECO:0000256" key="9">
    <source>
        <dbReference type="ARBA" id="ARBA00022801"/>
    </source>
</evidence>
<protein>
    <recommendedName>
        <fullName evidence="5">Aminopeptidase N</fullName>
        <ecNumber evidence="4">3.4.11.2</ecNumber>
    </recommendedName>
</protein>
<comment type="caution">
    <text evidence="15">The sequence shown here is derived from an EMBL/GenBank/DDBJ whole genome shotgun (WGS) entry which is preliminary data.</text>
</comment>
<dbReference type="EC" id="3.4.11.2" evidence="4"/>
<organism evidence="15 16">
    <name type="scientific">Sediminibacterium goheungense</name>
    <dbReference type="NCBI Taxonomy" id="1086393"/>
    <lineage>
        <taxon>Bacteria</taxon>
        <taxon>Pseudomonadati</taxon>
        <taxon>Bacteroidota</taxon>
        <taxon>Chitinophagia</taxon>
        <taxon>Chitinophagales</taxon>
        <taxon>Chitinophagaceae</taxon>
        <taxon>Sediminibacterium</taxon>
    </lineage>
</organism>
<evidence type="ECO:0000256" key="4">
    <source>
        <dbReference type="ARBA" id="ARBA00012564"/>
    </source>
</evidence>
<evidence type="ECO:0000256" key="2">
    <source>
        <dbReference type="ARBA" id="ARBA00001947"/>
    </source>
</evidence>
<evidence type="ECO:0000259" key="13">
    <source>
        <dbReference type="Pfam" id="PF01433"/>
    </source>
</evidence>
<sequence>MKRLLLLLAFFPAILKAQTTGADDWKKVYRSFATKVNDVVHTRLDAKFDYDKSYLNGKVWITLEPHFYSTDSLQLDAKGMNIHQVAIVKAGKNIPLKYGYDSLFLNIQLDKSYKKGERYTVYIDYTAKPNEFKAAGSAAITDAKGLYFINPKGEEKDKPTQIWTQGETEATSVWVPTIDRPNQKSTQLFNLTVPKKYVSLSNGKLIAQKLNTDGTRTDTWSMDQPHAPYLFFMGIGDYAVVKDSYKGKEVSYYVEKEYEKVARKIFGDTPEMMAFFSKKLGVEYPWVKYSQMTARDYVSGAMENTTATLHQESAQQDARELVDGNGWESTIAHELFHQWFGDLVTAESWSNLTVNESFADYSQYLWAEYKHGKDEAMFENFNQMRGYIGSGQQARDLVRFYYKDKEDMFDAISYNKGGRILHMLRNLVGDDAFFASLNKYLTTHKFGNGNAHKLRLAFEEVTGKDLNWFFNQWYFGNGHPRIDISYQYNTEKQVASVIIKQIQAGDKIFRLPFTIDIWHGNEKKREMVWMENKADTFNFSVKSKPDQINVDADKYLLVDKKDNKNLAEFIHQFKHAGNYLDRREAVAFAGNNLKEPAAVQLLMDALNDPYFRIRSLAITNLAKVTPDDALIAKMESIAKNDPKRTVKAEAIDFLAKLKKESYSSLFMQATKDSSYTLAGAGLEALSEIDSAAALTLAKELSKSPSKGRLNEAISGIMITYGDETAFPIVSDSYEKMPLTFAKVQMSATYAAFAAKLTKMDEFTKAVDAIFAFRDMIPPSARAQTDPTILGALKSLATAKEAAGAKQMADYVRNKLPEEKK</sequence>
<dbReference type="PANTHER" id="PTHR11533:SF174">
    <property type="entry name" value="PUROMYCIN-SENSITIVE AMINOPEPTIDASE-RELATED"/>
    <property type="match status" value="1"/>
</dbReference>
<dbReference type="AlphaFoldDB" id="A0A4R6J160"/>
<feature type="domain" description="Peptidase M1 membrane alanine aminopeptidase" evidence="13">
    <location>
        <begin position="269"/>
        <end position="473"/>
    </location>
</feature>
<dbReference type="InterPro" id="IPR045357">
    <property type="entry name" value="Aminopeptidase_N-like_N"/>
</dbReference>
<dbReference type="GO" id="GO:0042277">
    <property type="term" value="F:peptide binding"/>
    <property type="evidence" value="ECO:0007669"/>
    <property type="project" value="TreeGrafter"/>
</dbReference>
<dbReference type="PANTHER" id="PTHR11533">
    <property type="entry name" value="PROTEASE M1 ZINC METALLOPROTEASE"/>
    <property type="match status" value="1"/>
</dbReference>
<dbReference type="Pfam" id="PF17900">
    <property type="entry name" value="Peptidase_M1_N"/>
    <property type="match status" value="1"/>
</dbReference>
<dbReference type="InterPro" id="IPR027268">
    <property type="entry name" value="Peptidase_M4/M1_CTD_sf"/>
</dbReference>
<dbReference type="GO" id="GO:0016285">
    <property type="term" value="F:alanyl aminopeptidase activity"/>
    <property type="evidence" value="ECO:0007669"/>
    <property type="project" value="UniProtKB-EC"/>
</dbReference>
<dbReference type="SUPFAM" id="SSF63737">
    <property type="entry name" value="Leukotriene A4 hydrolase N-terminal domain"/>
    <property type="match status" value="1"/>
</dbReference>
<evidence type="ECO:0000256" key="5">
    <source>
        <dbReference type="ARBA" id="ARBA00015611"/>
    </source>
</evidence>
<comment type="cofactor">
    <cofactor evidence="2">
        <name>Zn(2+)</name>
        <dbReference type="ChEBI" id="CHEBI:29105"/>
    </cofactor>
</comment>
<evidence type="ECO:0000259" key="14">
    <source>
        <dbReference type="Pfam" id="PF17900"/>
    </source>
</evidence>
<keyword evidence="6 15" id="KW-0031">Aminopeptidase</keyword>
<dbReference type="RefSeq" id="WP_133473165.1">
    <property type="nucleotide sequence ID" value="NZ_SNWP01000010.1"/>
</dbReference>
<dbReference type="InterPro" id="IPR042097">
    <property type="entry name" value="Aminopeptidase_N-like_N_sf"/>
</dbReference>
<keyword evidence="11" id="KW-0482">Metalloprotease</keyword>
<dbReference type="Gene3D" id="1.10.390.10">
    <property type="entry name" value="Neutral Protease Domain 2"/>
    <property type="match status" value="1"/>
</dbReference>
<feature type="signal peptide" evidence="12">
    <location>
        <begin position="1"/>
        <end position="22"/>
    </location>
</feature>
<evidence type="ECO:0000256" key="11">
    <source>
        <dbReference type="ARBA" id="ARBA00023049"/>
    </source>
</evidence>
<feature type="chain" id="PRO_5020665135" description="Aminopeptidase N" evidence="12">
    <location>
        <begin position="23"/>
        <end position="820"/>
    </location>
</feature>
<keyword evidence="8" id="KW-0479">Metal-binding</keyword>
<evidence type="ECO:0000256" key="8">
    <source>
        <dbReference type="ARBA" id="ARBA00022723"/>
    </source>
</evidence>
<comment type="catalytic activity">
    <reaction evidence="1">
        <text>Release of an N-terminal amino acid, Xaa-|-Yaa- from a peptide, amide or arylamide. Xaa is preferably Ala, but may be most amino acids including Pro (slow action). When a terminal hydrophobic residue is followed by a prolyl residue, the two may be released as an intact Xaa-Pro dipeptide.</text>
        <dbReference type="EC" id="3.4.11.2"/>
    </reaction>
</comment>
<dbReference type="GO" id="GO:0070006">
    <property type="term" value="F:metalloaminopeptidase activity"/>
    <property type="evidence" value="ECO:0007669"/>
    <property type="project" value="TreeGrafter"/>
</dbReference>
<dbReference type="InterPro" id="IPR014782">
    <property type="entry name" value="Peptidase_M1_dom"/>
</dbReference>
<name>A0A4R6J160_9BACT</name>
<dbReference type="Pfam" id="PF01433">
    <property type="entry name" value="Peptidase_M1"/>
    <property type="match status" value="1"/>
</dbReference>
<dbReference type="OrthoDB" id="100605at2"/>
<dbReference type="EMBL" id="SNWP01000010">
    <property type="protein sequence ID" value="TDO28557.1"/>
    <property type="molecule type" value="Genomic_DNA"/>
</dbReference>
<dbReference type="InterPro" id="IPR050344">
    <property type="entry name" value="Peptidase_M1_aminopeptidases"/>
</dbReference>